<dbReference type="Pfam" id="PF02203">
    <property type="entry name" value="TarH"/>
    <property type="match status" value="1"/>
</dbReference>
<dbReference type="GO" id="GO:0004888">
    <property type="term" value="F:transmembrane signaling receptor activity"/>
    <property type="evidence" value="ECO:0007669"/>
    <property type="project" value="InterPro"/>
</dbReference>
<evidence type="ECO:0000256" key="12">
    <source>
        <dbReference type="SAM" id="Phobius"/>
    </source>
</evidence>
<dbReference type="InterPro" id="IPR051310">
    <property type="entry name" value="MCP_chemotaxis"/>
</dbReference>
<dbReference type="CDD" id="cd06225">
    <property type="entry name" value="HAMP"/>
    <property type="match status" value="1"/>
</dbReference>
<dbReference type="PANTHER" id="PTHR43531">
    <property type="entry name" value="PROTEIN ICFG"/>
    <property type="match status" value="1"/>
</dbReference>
<keyword evidence="3" id="KW-0488">Methylation</keyword>
<evidence type="ECO:0000313" key="16">
    <source>
        <dbReference type="Proteomes" id="UP000215158"/>
    </source>
</evidence>
<dbReference type="InterPro" id="IPR004089">
    <property type="entry name" value="MCPsignal_dom"/>
</dbReference>
<gene>
    <name evidence="15" type="ORF">CJU94_34810</name>
</gene>
<evidence type="ECO:0000256" key="6">
    <source>
        <dbReference type="ARBA" id="ARBA00022692"/>
    </source>
</evidence>
<keyword evidence="5" id="KW-0997">Cell inner membrane</keyword>
<dbReference type="PROSITE" id="PS50885">
    <property type="entry name" value="HAMP"/>
    <property type="match status" value="1"/>
</dbReference>
<evidence type="ECO:0000256" key="11">
    <source>
        <dbReference type="PROSITE-ProRule" id="PRU00284"/>
    </source>
</evidence>
<evidence type="ECO:0000256" key="1">
    <source>
        <dbReference type="ARBA" id="ARBA00004429"/>
    </source>
</evidence>
<dbReference type="AlphaFoldDB" id="A0A248VXV6"/>
<dbReference type="GO" id="GO:0006935">
    <property type="term" value="P:chemotaxis"/>
    <property type="evidence" value="ECO:0007669"/>
    <property type="project" value="UniProtKB-KW"/>
</dbReference>
<dbReference type="GO" id="GO:0005886">
    <property type="term" value="C:plasma membrane"/>
    <property type="evidence" value="ECO:0007669"/>
    <property type="project" value="UniProtKB-SubCell"/>
</dbReference>
<organism evidence="15 16">
    <name type="scientific">Paraburkholderia aromaticivorans</name>
    <dbReference type="NCBI Taxonomy" id="2026199"/>
    <lineage>
        <taxon>Bacteria</taxon>
        <taxon>Pseudomonadati</taxon>
        <taxon>Pseudomonadota</taxon>
        <taxon>Betaproteobacteria</taxon>
        <taxon>Burkholderiales</taxon>
        <taxon>Burkholderiaceae</taxon>
        <taxon>Paraburkholderia</taxon>
    </lineage>
</organism>
<evidence type="ECO:0000256" key="8">
    <source>
        <dbReference type="ARBA" id="ARBA00023136"/>
    </source>
</evidence>
<comment type="subcellular location">
    <subcellularLocation>
        <location evidence="1">Cell inner membrane</location>
        <topology evidence="1">Multi-pass membrane protein</topology>
    </subcellularLocation>
</comment>
<evidence type="ECO:0000256" key="2">
    <source>
        <dbReference type="ARBA" id="ARBA00022475"/>
    </source>
</evidence>
<dbReference type="PROSITE" id="PS50111">
    <property type="entry name" value="CHEMOTAXIS_TRANSDUC_2"/>
    <property type="match status" value="1"/>
</dbReference>
<evidence type="ECO:0000256" key="4">
    <source>
        <dbReference type="ARBA" id="ARBA00022500"/>
    </source>
</evidence>
<evidence type="ECO:0000256" key="5">
    <source>
        <dbReference type="ARBA" id="ARBA00022519"/>
    </source>
</evidence>
<proteinExistence type="inferred from homology"/>
<keyword evidence="2" id="KW-1003">Cell membrane</keyword>
<feature type="domain" description="HAMP" evidence="14">
    <location>
        <begin position="213"/>
        <end position="265"/>
    </location>
</feature>
<dbReference type="FunFam" id="1.10.287.950:FF:000001">
    <property type="entry name" value="Methyl-accepting chemotaxis sensory transducer"/>
    <property type="match status" value="1"/>
</dbReference>
<keyword evidence="9 11" id="KW-0807">Transducer</keyword>
<keyword evidence="8 12" id="KW-0472">Membrane</keyword>
<evidence type="ECO:0000256" key="9">
    <source>
        <dbReference type="ARBA" id="ARBA00023224"/>
    </source>
</evidence>
<keyword evidence="6 12" id="KW-0812">Transmembrane</keyword>
<evidence type="ECO:0000313" key="15">
    <source>
        <dbReference type="EMBL" id="ASW03362.1"/>
    </source>
</evidence>
<dbReference type="InterPro" id="IPR004090">
    <property type="entry name" value="Chemotax_Me-accpt_rcpt"/>
</dbReference>
<dbReference type="Pfam" id="PF00672">
    <property type="entry name" value="HAMP"/>
    <property type="match status" value="1"/>
</dbReference>
<dbReference type="SMART" id="SM00304">
    <property type="entry name" value="HAMP"/>
    <property type="match status" value="1"/>
</dbReference>
<evidence type="ECO:0000256" key="7">
    <source>
        <dbReference type="ARBA" id="ARBA00022989"/>
    </source>
</evidence>
<evidence type="ECO:0000259" key="13">
    <source>
        <dbReference type="PROSITE" id="PS50111"/>
    </source>
</evidence>
<accession>A0A248VXV6</accession>
<geneLocation type="plasmid" evidence="15 16">
    <name>pBN1</name>
</geneLocation>
<evidence type="ECO:0008006" key="17">
    <source>
        <dbReference type="Google" id="ProtNLM"/>
    </source>
</evidence>
<dbReference type="EMBL" id="CP022991">
    <property type="protein sequence ID" value="ASW03362.1"/>
    <property type="molecule type" value="Genomic_DNA"/>
</dbReference>
<dbReference type="SMART" id="SM00283">
    <property type="entry name" value="MA"/>
    <property type="match status" value="1"/>
</dbReference>
<comment type="similarity">
    <text evidence="10">Belongs to the methyl-accepting chemotaxis (MCP) protein family.</text>
</comment>
<dbReference type="KEGG" id="parb:CJU94_34810"/>
<dbReference type="Gene3D" id="1.10.287.950">
    <property type="entry name" value="Methyl-accepting chemotaxis protein"/>
    <property type="match status" value="1"/>
</dbReference>
<dbReference type="Proteomes" id="UP000215158">
    <property type="component" value="Plasmid pBN1"/>
</dbReference>
<feature type="domain" description="Methyl-accepting transducer" evidence="13">
    <location>
        <begin position="270"/>
        <end position="499"/>
    </location>
</feature>
<dbReference type="PRINTS" id="PR00260">
    <property type="entry name" value="CHEMTRNSDUCR"/>
</dbReference>
<sequence>MIRNLSIRARLALAMGFLGMLLVAGGIIGVVGVAIGNNDVKELYSSRLASSEALGQANVALSRTRLWLYRIALDPASPDVPKETQTARDLLTASKRAWGTYRMLPFSSSDEAHRAADTNAKFDAFVANGLEPMFSAIATHDAAKILEVWLHVPPSLFIDVSDGMDSLEQIQVAAARATFDAAQARFHLFVGIAIAGSLVALGAAALAWWSLQRAIGTPLAQALSHFGAIADGDLTTLVEVHSGDEMGQLMTGLQAMQSKLVQTISIVRQGSRSIDTAAHEISAGNMDLSQRTEEQAASLEETASSMEELTSTVRQNADNAKQVNQVVSSTAMLTEQGNQATQDVVQTMRGLSDSSGKIAEITGVIEGIAFQTNILSLNAAVEAARAGEQGRGFAVVASEVRSLAQRSATASREIKALITDSLSRVETGAQQADRATRTMAEILTSVRRVSDLIGEIAAASEEQSKGIEQVNQAVAQMDQVTQQNAALVEQASAAALSLKEQAGQLETTVSVFRVGAVKDPEGGYASR</sequence>
<protein>
    <recommendedName>
        <fullName evidence="17">Methyl-accepting chemotaxis protein</fullName>
    </recommendedName>
</protein>
<dbReference type="CDD" id="cd11386">
    <property type="entry name" value="MCP_signal"/>
    <property type="match status" value="1"/>
</dbReference>
<dbReference type="InterPro" id="IPR003660">
    <property type="entry name" value="HAMP_dom"/>
</dbReference>
<reference evidence="15 16" key="1">
    <citation type="submission" date="2017-08" db="EMBL/GenBank/DDBJ databases">
        <title>Identification and genetic characteristics of simultaneous BTEX- and naphthalene-degrading Paraburkholderia sp. BN5 isolated from petroleum-contaminated soil.</title>
        <authorList>
            <person name="Lee Y."/>
            <person name="Jeon C.O."/>
        </authorList>
    </citation>
    <scope>NUCLEOTIDE SEQUENCE [LARGE SCALE GENOMIC DNA]</scope>
    <source>
        <strain evidence="15 16">BN5</strain>
        <plasmid evidence="15 16">pBN1</plasmid>
    </source>
</reference>
<evidence type="ECO:0000259" key="14">
    <source>
        <dbReference type="PROSITE" id="PS50885"/>
    </source>
</evidence>
<feature type="transmembrane region" description="Helical" evidence="12">
    <location>
        <begin position="186"/>
        <end position="209"/>
    </location>
</feature>
<keyword evidence="15" id="KW-0614">Plasmid</keyword>
<feature type="transmembrane region" description="Helical" evidence="12">
    <location>
        <begin position="12"/>
        <end position="35"/>
    </location>
</feature>
<dbReference type="InterPro" id="IPR035440">
    <property type="entry name" value="4HB_MCP_dom_sf"/>
</dbReference>
<name>A0A248VXV6_9BURK</name>
<dbReference type="GO" id="GO:0007165">
    <property type="term" value="P:signal transduction"/>
    <property type="evidence" value="ECO:0007669"/>
    <property type="project" value="UniProtKB-KW"/>
</dbReference>
<dbReference type="OrthoDB" id="5298208at2"/>
<dbReference type="SUPFAM" id="SSF58104">
    <property type="entry name" value="Methyl-accepting chemotaxis protein (MCP) signaling domain"/>
    <property type="match status" value="1"/>
</dbReference>
<keyword evidence="7 12" id="KW-1133">Transmembrane helix</keyword>
<evidence type="ECO:0000256" key="10">
    <source>
        <dbReference type="ARBA" id="ARBA00029447"/>
    </source>
</evidence>
<dbReference type="SUPFAM" id="SSF47170">
    <property type="entry name" value="Aspartate receptor, ligand-binding domain"/>
    <property type="match status" value="1"/>
</dbReference>
<dbReference type="Pfam" id="PF00015">
    <property type="entry name" value="MCPsignal"/>
    <property type="match status" value="1"/>
</dbReference>
<keyword evidence="16" id="KW-1185">Reference proteome</keyword>
<dbReference type="PANTHER" id="PTHR43531:SF14">
    <property type="entry name" value="METHYL-ACCEPTING CHEMOTAXIS PROTEIN I-RELATED"/>
    <property type="match status" value="1"/>
</dbReference>
<evidence type="ECO:0000256" key="3">
    <source>
        <dbReference type="ARBA" id="ARBA00022481"/>
    </source>
</evidence>
<keyword evidence="4" id="KW-0145">Chemotaxis</keyword>
<dbReference type="InterPro" id="IPR003122">
    <property type="entry name" value="Tar_rcpt_lig-bd"/>
</dbReference>